<reference evidence="2 3" key="1">
    <citation type="journal article" date="2011" name="Science">
        <title>The ecoresponsive genome of Daphnia pulex.</title>
        <authorList>
            <person name="Colbourne J.K."/>
            <person name="Pfrender M.E."/>
            <person name="Gilbert D."/>
            <person name="Thomas W.K."/>
            <person name="Tucker A."/>
            <person name="Oakley T.H."/>
            <person name="Tokishita S."/>
            <person name="Aerts A."/>
            <person name="Arnold G.J."/>
            <person name="Basu M.K."/>
            <person name="Bauer D.J."/>
            <person name="Caceres C.E."/>
            <person name="Carmel L."/>
            <person name="Casola C."/>
            <person name="Choi J.H."/>
            <person name="Detter J.C."/>
            <person name="Dong Q."/>
            <person name="Dusheyko S."/>
            <person name="Eads B.D."/>
            <person name="Frohlich T."/>
            <person name="Geiler-Samerotte K.A."/>
            <person name="Gerlach D."/>
            <person name="Hatcher P."/>
            <person name="Jogdeo S."/>
            <person name="Krijgsveld J."/>
            <person name="Kriventseva E.V."/>
            <person name="Kultz D."/>
            <person name="Laforsch C."/>
            <person name="Lindquist E."/>
            <person name="Lopez J."/>
            <person name="Manak J.R."/>
            <person name="Muller J."/>
            <person name="Pangilinan J."/>
            <person name="Patwardhan R.P."/>
            <person name="Pitluck S."/>
            <person name="Pritham E.J."/>
            <person name="Rechtsteiner A."/>
            <person name="Rho M."/>
            <person name="Rogozin I.B."/>
            <person name="Sakarya O."/>
            <person name="Salamov A."/>
            <person name="Schaack S."/>
            <person name="Shapiro H."/>
            <person name="Shiga Y."/>
            <person name="Skalitzky C."/>
            <person name="Smith Z."/>
            <person name="Souvorov A."/>
            <person name="Sung W."/>
            <person name="Tang Z."/>
            <person name="Tsuchiya D."/>
            <person name="Tu H."/>
            <person name="Vos H."/>
            <person name="Wang M."/>
            <person name="Wolf Y.I."/>
            <person name="Yamagata H."/>
            <person name="Yamada T."/>
            <person name="Ye Y."/>
            <person name="Shaw J.R."/>
            <person name="Andrews J."/>
            <person name="Crease T.J."/>
            <person name="Tang H."/>
            <person name="Lucas S.M."/>
            <person name="Robertson H.M."/>
            <person name="Bork P."/>
            <person name="Koonin E.V."/>
            <person name="Zdobnov E.M."/>
            <person name="Grigoriev I.V."/>
            <person name="Lynch M."/>
            <person name="Boore J.L."/>
        </authorList>
    </citation>
    <scope>NUCLEOTIDE SEQUENCE [LARGE SCALE GENOMIC DNA]</scope>
</reference>
<accession>E9GE86</accession>
<organism evidence="2 3">
    <name type="scientific">Daphnia pulex</name>
    <name type="common">Water flea</name>
    <dbReference type="NCBI Taxonomy" id="6669"/>
    <lineage>
        <taxon>Eukaryota</taxon>
        <taxon>Metazoa</taxon>
        <taxon>Ecdysozoa</taxon>
        <taxon>Arthropoda</taxon>
        <taxon>Crustacea</taxon>
        <taxon>Branchiopoda</taxon>
        <taxon>Diplostraca</taxon>
        <taxon>Cladocera</taxon>
        <taxon>Anomopoda</taxon>
        <taxon>Daphniidae</taxon>
        <taxon>Daphnia</taxon>
    </lineage>
</organism>
<name>E9GE86_DAPPU</name>
<feature type="region of interest" description="Disordered" evidence="1">
    <location>
        <begin position="190"/>
        <end position="218"/>
    </location>
</feature>
<protein>
    <submittedName>
        <fullName evidence="2">Uncharacterized protein</fullName>
    </submittedName>
</protein>
<feature type="compositionally biased region" description="Basic and acidic residues" evidence="1">
    <location>
        <begin position="190"/>
        <end position="200"/>
    </location>
</feature>
<gene>
    <name evidence="2" type="ORF">DAPPUDRAFT_241428</name>
</gene>
<proteinExistence type="predicted"/>
<dbReference type="InParanoid" id="E9GE86"/>
<dbReference type="HOGENOM" id="CLU_779049_0_0_1"/>
<evidence type="ECO:0000313" key="3">
    <source>
        <dbReference type="Proteomes" id="UP000000305"/>
    </source>
</evidence>
<evidence type="ECO:0000313" key="2">
    <source>
        <dbReference type="EMBL" id="EFX82356.1"/>
    </source>
</evidence>
<dbReference type="KEGG" id="dpx:DAPPUDRAFT_241428"/>
<feature type="region of interest" description="Disordered" evidence="1">
    <location>
        <begin position="72"/>
        <end position="103"/>
    </location>
</feature>
<keyword evidence="3" id="KW-1185">Reference proteome</keyword>
<dbReference type="EMBL" id="GL732540">
    <property type="protein sequence ID" value="EFX82356.1"/>
    <property type="molecule type" value="Genomic_DNA"/>
</dbReference>
<evidence type="ECO:0000256" key="1">
    <source>
        <dbReference type="SAM" id="MobiDB-lite"/>
    </source>
</evidence>
<dbReference type="Proteomes" id="UP000000305">
    <property type="component" value="Unassembled WGS sequence"/>
</dbReference>
<dbReference type="AlphaFoldDB" id="E9GE86"/>
<sequence>MLASAWSSVVSYFFPVKKNSFTSVEQNILLNRQPPIQNQHVGQPYPIGMLPSPYQYETGFQINQQMPTYEWAQQVPPPPQYHQAPDSPPDQFVASPAYGPQETVLPEHPEALQQQFHYGHYYQQPQQGPTPSQSAYETSPEYVETVPGCDPNSCCSCAAMFQQIPKLERRLDQMERENYNLHQQLMKTKSEIDELRRSSDASRNGTESRVGVENPIPSMPEVGNYNPFYEAPNSLDTHIANQMRHLSVALEKQQRLSENDCPAILPRSNQTQSQNGYEFGQHFQTLEEIGEAEHHMYTANWPSSINNTNAGRPIPPMAQPRLQPMPGQHNYTGFPNNQRNDVDRRQNFEIEINFEE</sequence>